<keyword evidence="3" id="KW-0862">Zinc</keyword>
<reference evidence="6 7" key="1">
    <citation type="submission" date="2024-01" db="EMBL/GenBank/DDBJ databases">
        <title>A telomere-to-telomere, gap-free genome of sweet tea (Lithocarpus litseifolius).</title>
        <authorList>
            <person name="Zhou J."/>
        </authorList>
    </citation>
    <scope>NUCLEOTIDE SEQUENCE [LARGE SCALE GENOMIC DNA]</scope>
    <source>
        <strain evidence="6">Zhou-2022a</strain>
        <tissue evidence="6">Leaf</tissue>
    </source>
</reference>
<organism evidence="6 7">
    <name type="scientific">Lithocarpus litseifolius</name>
    <dbReference type="NCBI Taxonomy" id="425828"/>
    <lineage>
        <taxon>Eukaryota</taxon>
        <taxon>Viridiplantae</taxon>
        <taxon>Streptophyta</taxon>
        <taxon>Embryophyta</taxon>
        <taxon>Tracheophyta</taxon>
        <taxon>Spermatophyta</taxon>
        <taxon>Magnoliopsida</taxon>
        <taxon>eudicotyledons</taxon>
        <taxon>Gunneridae</taxon>
        <taxon>Pentapetalae</taxon>
        <taxon>rosids</taxon>
        <taxon>fabids</taxon>
        <taxon>Fagales</taxon>
        <taxon>Fagaceae</taxon>
        <taxon>Lithocarpus</taxon>
    </lineage>
</organism>
<name>A0AAW2CEJ6_9ROSI</name>
<dbReference type="PROSITE" id="PS50089">
    <property type="entry name" value="ZF_RING_2"/>
    <property type="match status" value="1"/>
</dbReference>
<dbReference type="InterPro" id="IPR001841">
    <property type="entry name" value="Znf_RING"/>
</dbReference>
<evidence type="ECO:0000256" key="2">
    <source>
        <dbReference type="ARBA" id="ARBA00022771"/>
    </source>
</evidence>
<comment type="caution">
    <text evidence="6">The sequence shown here is derived from an EMBL/GenBank/DDBJ whole genome shotgun (WGS) entry which is preliminary data.</text>
</comment>
<dbReference type="InterPro" id="IPR017907">
    <property type="entry name" value="Znf_RING_CS"/>
</dbReference>
<dbReference type="EMBL" id="JAZDWU010000007">
    <property type="protein sequence ID" value="KAK9996616.1"/>
    <property type="molecule type" value="Genomic_DNA"/>
</dbReference>
<evidence type="ECO:0000313" key="7">
    <source>
        <dbReference type="Proteomes" id="UP001459277"/>
    </source>
</evidence>
<sequence length="171" mass="19666">MGNIQQKKGRDERDIEIELYVQNMRRAHNGQGNPVFTCQICVKLMQSNQIFNNKSKCAHAICKDCIAKYIQDKIDAKDKVPNIQCPGLNCNQFLDPLFCKKIIQKPRCFFMNFRCGTCFCEDNSNKREDLRRKCIQQQKRMQDNSHKCKDNQHVNVICAAAISAAVSAAFI</sequence>
<keyword evidence="1" id="KW-0479">Metal-binding</keyword>
<dbReference type="AlphaFoldDB" id="A0AAW2CEJ6"/>
<evidence type="ECO:0000259" key="5">
    <source>
        <dbReference type="PROSITE" id="PS50089"/>
    </source>
</evidence>
<dbReference type="GO" id="GO:0008270">
    <property type="term" value="F:zinc ion binding"/>
    <property type="evidence" value="ECO:0007669"/>
    <property type="project" value="UniProtKB-KW"/>
</dbReference>
<feature type="domain" description="RING-type" evidence="5">
    <location>
        <begin position="38"/>
        <end position="86"/>
    </location>
</feature>
<dbReference type="Proteomes" id="UP001459277">
    <property type="component" value="Unassembled WGS sequence"/>
</dbReference>
<dbReference type="PROSITE" id="PS00518">
    <property type="entry name" value="ZF_RING_1"/>
    <property type="match status" value="1"/>
</dbReference>
<accession>A0AAW2CEJ6</accession>
<keyword evidence="7" id="KW-1185">Reference proteome</keyword>
<evidence type="ECO:0000256" key="4">
    <source>
        <dbReference type="PROSITE-ProRule" id="PRU00175"/>
    </source>
</evidence>
<evidence type="ECO:0000313" key="6">
    <source>
        <dbReference type="EMBL" id="KAK9996616.1"/>
    </source>
</evidence>
<dbReference type="Gene3D" id="3.30.40.10">
    <property type="entry name" value="Zinc/RING finger domain, C3HC4 (zinc finger)"/>
    <property type="match status" value="1"/>
</dbReference>
<gene>
    <name evidence="6" type="ORF">SO802_021302</name>
</gene>
<evidence type="ECO:0000256" key="1">
    <source>
        <dbReference type="ARBA" id="ARBA00022723"/>
    </source>
</evidence>
<keyword evidence="2 4" id="KW-0863">Zinc-finger</keyword>
<evidence type="ECO:0000256" key="3">
    <source>
        <dbReference type="ARBA" id="ARBA00022833"/>
    </source>
</evidence>
<dbReference type="InterPro" id="IPR013083">
    <property type="entry name" value="Znf_RING/FYVE/PHD"/>
</dbReference>
<dbReference type="SUPFAM" id="SSF57850">
    <property type="entry name" value="RING/U-box"/>
    <property type="match status" value="1"/>
</dbReference>
<protein>
    <recommendedName>
        <fullName evidence="5">RING-type domain-containing protein</fullName>
    </recommendedName>
</protein>
<proteinExistence type="predicted"/>